<dbReference type="EMBL" id="AZMM01006018">
    <property type="protein sequence ID" value="ETJ40083.1"/>
    <property type="molecule type" value="Genomic_DNA"/>
</dbReference>
<sequence>SWFNQPLNVDFSTKEGAKAYQVAVNLNGNWQPAKTSVLPEAVNEA</sequence>
<protein>
    <submittedName>
        <fullName evidence="1">Uncharacterized protein</fullName>
    </submittedName>
</protein>
<gene>
    <name evidence="1" type="ORF">Q604_UNBC06018G0002</name>
</gene>
<proteinExistence type="predicted"/>
<reference evidence="1" key="1">
    <citation type="submission" date="2013-12" db="EMBL/GenBank/DDBJ databases">
        <title>A Varibaculum cambriense genome reconstructed from a premature infant gut community with otherwise low bacterial novelty that shifts toward anaerobic metabolism during the third week of life.</title>
        <authorList>
            <person name="Brown C.T."/>
            <person name="Sharon I."/>
            <person name="Thomas B.C."/>
            <person name="Castelle C.J."/>
            <person name="Morowitz M.J."/>
            <person name="Banfield J.F."/>
        </authorList>
    </citation>
    <scope>NUCLEOTIDE SEQUENCE</scope>
</reference>
<organism evidence="1">
    <name type="scientific">human gut metagenome</name>
    <dbReference type="NCBI Taxonomy" id="408170"/>
    <lineage>
        <taxon>unclassified sequences</taxon>
        <taxon>metagenomes</taxon>
        <taxon>organismal metagenomes</taxon>
    </lineage>
</organism>
<dbReference type="AlphaFoldDB" id="W1YC11"/>
<name>W1YC11_9ZZZZ</name>
<feature type="non-terminal residue" evidence="1">
    <location>
        <position position="1"/>
    </location>
</feature>
<evidence type="ECO:0000313" key="1">
    <source>
        <dbReference type="EMBL" id="ETJ40083.1"/>
    </source>
</evidence>
<accession>W1YC11</accession>
<comment type="caution">
    <text evidence="1">The sequence shown here is derived from an EMBL/GenBank/DDBJ whole genome shotgun (WGS) entry which is preliminary data.</text>
</comment>